<evidence type="ECO:0000259" key="4">
    <source>
        <dbReference type="PROSITE" id="PS51118"/>
    </source>
</evidence>
<evidence type="ECO:0000256" key="3">
    <source>
        <dbReference type="ARBA" id="ARBA00023163"/>
    </source>
</evidence>
<dbReference type="PROSITE" id="PS51118">
    <property type="entry name" value="HTH_HXLR"/>
    <property type="match status" value="1"/>
</dbReference>
<sequence length="310" mass="34763">MSSPHPTAQQEAALKTGVWKAFDVVCDTAILLILEACWLGSRRFVDFERSTGLQKALISDRLKYLVQEGLLAKRPVGNGKHQEYILEERGLALFPTALLMLAWEQKWNASEGPEVKVFHTGCDHELIPELHCKACGDTVAAKDLAFEGGNAFMLGQKGFVKRRRQAGLNRTNTKIFHEVAEIIGDRWMALILRMALIGISRYDDFLLSTGIATNILADRLARAVDTGLMQRSRYQDNPPRYEYQLSEKARDLLSVVLTLIQWGQDWYEANPGEHAVITHSCGKTLHPVVVCQHCGDPACRDTSRLLMGPY</sequence>
<keyword evidence="1" id="KW-0805">Transcription regulation</keyword>
<protein>
    <submittedName>
        <fullName evidence="5">Transcriptional regulator, HxlR family</fullName>
    </submittedName>
</protein>
<proteinExistence type="predicted"/>
<dbReference type="Pfam" id="PF01638">
    <property type="entry name" value="HxlR"/>
    <property type="match status" value="2"/>
</dbReference>
<dbReference type="Gene3D" id="1.10.10.10">
    <property type="entry name" value="Winged helix-like DNA-binding domain superfamily/Winged helix DNA-binding domain"/>
    <property type="match status" value="2"/>
</dbReference>
<dbReference type="InterPro" id="IPR036388">
    <property type="entry name" value="WH-like_DNA-bd_sf"/>
</dbReference>
<dbReference type="Proteomes" id="UP000183685">
    <property type="component" value="Unassembled WGS sequence"/>
</dbReference>
<accession>A0A1G6YMT7</accession>
<evidence type="ECO:0000313" key="6">
    <source>
        <dbReference type="Proteomes" id="UP000183685"/>
    </source>
</evidence>
<evidence type="ECO:0000313" key="5">
    <source>
        <dbReference type="EMBL" id="SDD91824.1"/>
    </source>
</evidence>
<reference evidence="5 6" key="1">
    <citation type="submission" date="2016-10" db="EMBL/GenBank/DDBJ databases">
        <authorList>
            <person name="de Groot N.N."/>
        </authorList>
    </citation>
    <scope>NUCLEOTIDE SEQUENCE [LARGE SCALE GENOMIC DNA]</scope>
    <source>
        <strain evidence="5 6">CGMCC 1.9109</strain>
    </source>
</reference>
<dbReference type="SUPFAM" id="SSF46785">
    <property type="entry name" value="Winged helix' DNA-binding domain"/>
    <property type="match status" value="2"/>
</dbReference>
<dbReference type="InterPro" id="IPR002577">
    <property type="entry name" value="HTH_HxlR"/>
</dbReference>
<dbReference type="PANTHER" id="PTHR33204:SF18">
    <property type="entry name" value="TRANSCRIPTIONAL REGULATORY PROTEIN"/>
    <property type="match status" value="1"/>
</dbReference>
<dbReference type="EMBL" id="FNAK01000003">
    <property type="protein sequence ID" value="SDD91824.1"/>
    <property type="molecule type" value="Genomic_DNA"/>
</dbReference>
<evidence type="ECO:0000256" key="2">
    <source>
        <dbReference type="ARBA" id="ARBA00023125"/>
    </source>
</evidence>
<dbReference type="STRING" id="637679.GCA_001550055_01365"/>
<evidence type="ECO:0000256" key="1">
    <source>
        <dbReference type="ARBA" id="ARBA00023015"/>
    </source>
</evidence>
<dbReference type="RefSeq" id="WP_068302780.1">
    <property type="nucleotide sequence ID" value="NZ_FNAK01000003.1"/>
</dbReference>
<dbReference type="InterPro" id="IPR036390">
    <property type="entry name" value="WH_DNA-bd_sf"/>
</dbReference>
<name>A0A1G6YMT7_9PROT</name>
<organism evidence="5 6">
    <name type="scientific">Kordiimonas lacus</name>
    <dbReference type="NCBI Taxonomy" id="637679"/>
    <lineage>
        <taxon>Bacteria</taxon>
        <taxon>Pseudomonadati</taxon>
        <taxon>Pseudomonadota</taxon>
        <taxon>Alphaproteobacteria</taxon>
        <taxon>Kordiimonadales</taxon>
        <taxon>Kordiimonadaceae</taxon>
        <taxon>Kordiimonas</taxon>
    </lineage>
</organism>
<keyword evidence="6" id="KW-1185">Reference proteome</keyword>
<dbReference type="PANTHER" id="PTHR33204">
    <property type="entry name" value="TRANSCRIPTIONAL REGULATOR, MARR FAMILY"/>
    <property type="match status" value="1"/>
</dbReference>
<keyword evidence="3" id="KW-0804">Transcription</keyword>
<dbReference type="GO" id="GO:0003677">
    <property type="term" value="F:DNA binding"/>
    <property type="evidence" value="ECO:0007669"/>
    <property type="project" value="UniProtKB-KW"/>
</dbReference>
<dbReference type="AlphaFoldDB" id="A0A1G6YMT7"/>
<dbReference type="OrthoDB" id="9782219at2"/>
<feature type="domain" description="HTH hxlR-type" evidence="4">
    <location>
        <begin position="173"/>
        <end position="271"/>
    </location>
</feature>
<keyword evidence="2" id="KW-0238">DNA-binding</keyword>
<gene>
    <name evidence="5" type="ORF">SAMN04488071_1684</name>
</gene>